<dbReference type="Proteomes" id="UP000679247">
    <property type="component" value="Chromosome"/>
</dbReference>
<accession>A0ABX8FG45</accession>
<dbReference type="EMBL" id="CP071709">
    <property type="protein sequence ID" value="QVY63004.1"/>
    <property type="molecule type" value="Genomic_DNA"/>
</dbReference>
<sequence length="141" mass="15775">MLAKFKEMPVNSRVFTVLAIIACLFGVYLAVNNWISGEPTTPISAAGMTIEERAEIDEAVLLDALTEYNATTVRMNYDDQAIAVTIDALKSDQYISHDADEIADAVESALVERRGEMTLELDSYFIYVYDKNDSLIEFYTP</sequence>
<gene>
    <name evidence="1" type="ORF">J1899_08170</name>
</gene>
<reference evidence="1 2" key="1">
    <citation type="submission" date="2021-03" db="EMBL/GenBank/DDBJ databases">
        <title>The first data on the complete genome of the tetrodotoxin-producing bacterium.</title>
        <authorList>
            <person name="Melnikova D.I."/>
            <person name="Nijland R."/>
            <person name="Magarlamov T.Y."/>
        </authorList>
    </citation>
    <scope>NUCLEOTIDE SEQUENCE [LARGE SCALE GENOMIC DNA]</scope>
    <source>
        <strain evidence="1 2">1839</strain>
    </source>
</reference>
<name>A0ABX8FG45_9BACI</name>
<dbReference type="RefSeq" id="WP_214478368.1">
    <property type="nucleotide sequence ID" value="NZ_CP071709.1"/>
</dbReference>
<proteinExistence type="predicted"/>
<protein>
    <submittedName>
        <fullName evidence="1">Uncharacterized protein</fullName>
    </submittedName>
</protein>
<organism evidence="1 2">
    <name type="scientific">Cytobacillus gottheilii</name>
    <dbReference type="NCBI Taxonomy" id="859144"/>
    <lineage>
        <taxon>Bacteria</taxon>
        <taxon>Bacillati</taxon>
        <taxon>Bacillota</taxon>
        <taxon>Bacilli</taxon>
        <taxon>Bacillales</taxon>
        <taxon>Bacillaceae</taxon>
        <taxon>Cytobacillus</taxon>
    </lineage>
</organism>
<evidence type="ECO:0000313" key="2">
    <source>
        <dbReference type="Proteomes" id="UP000679247"/>
    </source>
</evidence>
<evidence type="ECO:0000313" key="1">
    <source>
        <dbReference type="EMBL" id="QVY63004.1"/>
    </source>
</evidence>
<keyword evidence="2" id="KW-1185">Reference proteome</keyword>